<dbReference type="Gene3D" id="1.10.10.2120">
    <property type="match status" value="1"/>
</dbReference>
<keyword evidence="1" id="KW-1133">Transmembrane helix</keyword>
<accession>A0ABR1Z9P9</accession>
<evidence type="ECO:0000313" key="2">
    <source>
        <dbReference type="EMBL" id="KAK8476720.1"/>
    </source>
</evidence>
<dbReference type="Proteomes" id="UP001396334">
    <property type="component" value="Unassembled WGS sequence"/>
</dbReference>
<name>A0ABR1Z9P9_9ROSI</name>
<reference evidence="2 3" key="1">
    <citation type="journal article" date="2024" name="G3 (Bethesda)">
        <title>Genome assembly of Hibiscus sabdariffa L. provides insights into metabolisms of medicinal natural products.</title>
        <authorList>
            <person name="Kim T."/>
        </authorList>
    </citation>
    <scope>NUCLEOTIDE SEQUENCE [LARGE SCALE GENOMIC DNA]</scope>
    <source>
        <strain evidence="2">TK-2024</strain>
        <tissue evidence="2">Old leaves</tissue>
    </source>
</reference>
<dbReference type="PANTHER" id="PTHR34180">
    <property type="entry name" value="PEPTIDASE C45"/>
    <property type="match status" value="1"/>
</dbReference>
<dbReference type="InterPro" id="IPR047801">
    <property type="entry name" value="Peptidase_C45"/>
</dbReference>
<organism evidence="2 3">
    <name type="scientific">Hibiscus sabdariffa</name>
    <name type="common">roselle</name>
    <dbReference type="NCBI Taxonomy" id="183260"/>
    <lineage>
        <taxon>Eukaryota</taxon>
        <taxon>Viridiplantae</taxon>
        <taxon>Streptophyta</taxon>
        <taxon>Embryophyta</taxon>
        <taxon>Tracheophyta</taxon>
        <taxon>Spermatophyta</taxon>
        <taxon>Magnoliopsida</taxon>
        <taxon>eudicotyledons</taxon>
        <taxon>Gunneridae</taxon>
        <taxon>Pentapetalae</taxon>
        <taxon>rosids</taxon>
        <taxon>malvids</taxon>
        <taxon>Malvales</taxon>
        <taxon>Malvaceae</taxon>
        <taxon>Malvoideae</taxon>
        <taxon>Hibiscus</taxon>
    </lineage>
</organism>
<feature type="transmembrane region" description="Helical" evidence="1">
    <location>
        <begin position="181"/>
        <end position="198"/>
    </location>
</feature>
<evidence type="ECO:0000256" key="1">
    <source>
        <dbReference type="SAM" id="Phobius"/>
    </source>
</evidence>
<dbReference type="EMBL" id="JBBPBN010002098">
    <property type="protein sequence ID" value="KAK8476720.1"/>
    <property type="molecule type" value="Genomic_DNA"/>
</dbReference>
<feature type="transmembrane region" description="Helical" evidence="1">
    <location>
        <begin position="116"/>
        <end position="139"/>
    </location>
</feature>
<proteinExistence type="predicted"/>
<keyword evidence="3" id="KW-1185">Reference proteome</keyword>
<dbReference type="PANTHER" id="PTHR34180:SF1">
    <property type="entry name" value="BETA-ALANYL-DOPAMINE_CARCININE HYDROLASE"/>
    <property type="match status" value="1"/>
</dbReference>
<evidence type="ECO:0000313" key="3">
    <source>
        <dbReference type="Proteomes" id="UP001396334"/>
    </source>
</evidence>
<comment type="caution">
    <text evidence="2">The sequence shown here is derived from an EMBL/GenBank/DDBJ whole genome shotgun (WGS) entry which is preliminary data.</text>
</comment>
<sequence>MTSATSFGNLNLIMEGKMLEMFEVGPCEDGFQLGFLIGQRFRNQIRSRLAGDHILQNQLLPFAQTSQAQQLIKALSETNQNKFPRYWAELLRIAEGSAVPVLDVVMTHGKLLISSLYCSIICGICHILLLHVQIILINFRKELVPFISNAEMNSNANTADDCSDVLIVSDSMAIAAHNEDAVLGLIGNTYALVSCILFRF</sequence>
<keyword evidence="1" id="KW-0472">Membrane</keyword>
<protein>
    <submittedName>
        <fullName evidence="2">Uncharacterized protein</fullName>
    </submittedName>
</protein>
<keyword evidence="1" id="KW-0812">Transmembrane</keyword>
<gene>
    <name evidence="2" type="ORF">V6N11_072694</name>
</gene>